<sequence length="181" mass="19928">MQSNQNEQIAKATAENLELQDGGHSLARHGPDRSNIDLENRLTTGIAPNGVFSPTQASTRFNSYQDWLETRQAALNAIAKREGIDLSQPPPLGKQGSFNIILEHGKPIDDGFVGSGTKVKITDPVSGKQGKVYTNAQSVKGLTRTQTQLEWNSSTNRWEVKQHYPDARNWDQLTASYTAPP</sequence>
<evidence type="ECO:0008006" key="4">
    <source>
        <dbReference type="Google" id="ProtNLM"/>
    </source>
</evidence>
<evidence type="ECO:0000313" key="2">
    <source>
        <dbReference type="EMBL" id="PHX56973.1"/>
    </source>
</evidence>
<accession>A0A2G4F590</accession>
<dbReference type="AlphaFoldDB" id="A0A2G4F590"/>
<dbReference type="Proteomes" id="UP000226442">
    <property type="component" value="Unassembled WGS sequence"/>
</dbReference>
<dbReference type="EMBL" id="NXIB02000008">
    <property type="protein sequence ID" value="PHX56973.1"/>
    <property type="molecule type" value="Genomic_DNA"/>
</dbReference>
<reference evidence="2" key="1">
    <citation type="submission" date="2017-10" db="EMBL/GenBank/DDBJ databases">
        <title>Draft genome sequence of the planktic cyanobacteria Tychonema bourrellyi isolated from alpine lentic freshwater.</title>
        <authorList>
            <person name="Tett A."/>
            <person name="Armanini F."/>
            <person name="Asnicar F."/>
            <person name="Boscaini A."/>
            <person name="Pasolli E."/>
            <person name="Zolfo M."/>
            <person name="Donati C."/>
            <person name="Salmaso N."/>
            <person name="Segata N."/>
        </authorList>
    </citation>
    <scope>NUCLEOTIDE SEQUENCE</scope>
    <source>
        <strain evidence="2">FEM_GT703</strain>
    </source>
</reference>
<evidence type="ECO:0000313" key="3">
    <source>
        <dbReference type="Proteomes" id="UP000226442"/>
    </source>
</evidence>
<gene>
    <name evidence="2" type="ORF">CP500_002485</name>
</gene>
<protein>
    <recommendedName>
        <fullName evidence="4">Bacterial CdiA-CT RNAse A domain-containing protein</fullName>
    </recommendedName>
</protein>
<feature type="region of interest" description="Disordered" evidence="1">
    <location>
        <begin position="1"/>
        <end position="36"/>
    </location>
</feature>
<evidence type="ECO:0000256" key="1">
    <source>
        <dbReference type="SAM" id="MobiDB-lite"/>
    </source>
</evidence>
<proteinExistence type="predicted"/>
<keyword evidence="3" id="KW-1185">Reference proteome</keyword>
<organism evidence="2 3">
    <name type="scientific">Tychonema bourrellyi FEM_GT703</name>
    <dbReference type="NCBI Taxonomy" id="2040638"/>
    <lineage>
        <taxon>Bacteria</taxon>
        <taxon>Bacillati</taxon>
        <taxon>Cyanobacteriota</taxon>
        <taxon>Cyanophyceae</taxon>
        <taxon>Oscillatoriophycideae</taxon>
        <taxon>Oscillatoriales</taxon>
        <taxon>Microcoleaceae</taxon>
        <taxon>Tychonema</taxon>
    </lineage>
</organism>
<name>A0A2G4F590_9CYAN</name>
<comment type="caution">
    <text evidence="2">The sequence shown here is derived from an EMBL/GenBank/DDBJ whole genome shotgun (WGS) entry which is preliminary data.</text>
</comment>